<reference evidence="2 3" key="1">
    <citation type="submission" date="2021-06" db="EMBL/GenBank/DDBJ databases">
        <authorList>
            <person name="Palmer J.M."/>
        </authorList>
    </citation>
    <scope>NUCLEOTIDE SEQUENCE [LARGE SCALE GENOMIC DNA]</scope>
    <source>
        <strain evidence="2 3">MEX-2019</strain>
        <tissue evidence="2">Muscle</tissue>
    </source>
</reference>
<sequence length="173" mass="19026">MEEESRSHICHCSRVCQAAMREEHTADAAQRLRMVSAKLQNSSTSPELLPSFLGDGVGQEGSVVCRRSDLSDTLVGAICQPGRDLITGGGGHRPLSDAPGRPNPKNCRQTRFQSRNWGKPLIRQGRHPCDGCGGGDRRLQLKRLGRCSRQRANKGAHRRKGGGRRHREVLSLD</sequence>
<dbReference type="Proteomes" id="UP001311232">
    <property type="component" value="Unassembled WGS sequence"/>
</dbReference>
<dbReference type="AlphaFoldDB" id="A0AAV9QPK5"/>
<evidence type="ECO:0000313" key="2">
    <source>
        <dbReference type="EMBL" id="KAK5598863.1"/>
    </source>
</evidence>
<feature type="region of interest" description="Disordered" evidence="1">
    <location>
        <begin position="148"/>
        <end position="173"/>
    </location>
</feature>
<accession>A0AAV9QPK5</accession>
<feature type="compositionally biased region" description="Basic residues" evidence="1">
    <location>
        <begin position="148"/>
        <end position="167"/>
    </location>
</feature>
<comment type="caution">
    <text evidence="2">The sequence shown here is derived from an EMBL/GenBank/DDBJ whole genome shotgun (WGS) entry which is preliminary data.</text>
</comment>
<organism evidence="2 3">
    <name type="scientific">Crenichthys baileyi</name>
    <name type="common">White River springfish</name>
    <dbReference type="NCBI Taxonomy" id="28760"/>
    <lineage>
        <taxon>Eukaryota</taxon>
        <taxon>Metazoa</taxon>
        <taxon>Chordata</taxon>
        <taxon>Craniata</taxon>
        <taxon>Vertebrata</taxon>
        <taxon>Euteleostomi</taxon>
        <taxon>Actinopterygii</taxon>
        <taxon>Neopterygii</taxon>
        <taxon>Teleostei</taxon>
        <taxon>Neoteleostei</taxon>
        <taxon>Acanthomorphata</taxon>
        <taxon>Ovalentaria</taxon>
        <taxon>Atherinomorphae</taxon>
        <taxon>Cyprinodontiformes</taxon>
        <taxon>Goodeidae</taxon>
        <taxon>Crenichthys</taxon>
    </lineage>
</organism>
<keyword evidence="3" id="KW-1185">Reference proteome</keyword>
<protein>
    <submittedName>
        <fullName evidence="2">Uncharacterized protein</fullName>
    </submittedName>
</protein>
<gene>
    <name evidence="2" type="ORF">CRENBAI_003123</name>
</gene>
<feature type="region of interest" description="Disordered" evidence="1">
    <location>
        <begin position="85"/>
        <end position="109"/>
    </location>
</feature>
<name>A0AAV9QPK5_9TELE</name>
<evidence type="ECO:0000313" key="3">
    <source>
        <dbReference type="Proteomes" id="UP001311232"/>
    </source>
</evidence>
<proteinExistence type="predicted"/>
<evidence type="ECO:0000256" key="1">
    <source>
        <dbReference type="SAM" id="MobiDB-lite"/>
    </source>
</evidence>
<dbReference type="EMBL" id="JAHHUM010002995">
    <property type="protein sequence ID" value="KAK5598863.1"/>
    <property type="molecule type" value="Genomic_DNA"/>
</dbReference>